<comment type="caution">
    <text evidence="1">The sequence shown here is derived from an EMBL/GenBank/DDBJ whole genome shotgun (WGS) entry which is preliminary data.</text>
</comment>
<evidence type="ECO:0000313" key="1">
    <source>
        <dbReference type="EMBL" id="OZY86129.1"/>
    </source>
</evidence>
<sequence>MSLKGLVAEWEKQAQGILTKDSYEVHLTIEDAARIDALAEMYPKRTKEQLIRELLSSALNMVEESFPYVQGSKVIATDEMGDPLYEDIGPEPRFMQLLEKHLHKHQANS</sequence>
<reference evidence="2" key="1">
    <citation type="submission" date="2017-05" db="EMBL/GenBank/DDBJ databases">
        <authorList>
            <person name="Barney B.M."/>
        </authorList>
    </citation>
    <scope>NUCLEOTIDE SEQUENCE [LARGE SCALE GENOMIC DNA]</scope>
    <source>
        <strain evidence="2">PSBB022</strain>
    </source>
</reference>
<proteinExistence type="predicted"/>
<evidence type="ECO:0000313" key="2">
    <source>
        <dbReference type="Proteomes" id="UP000216101"/>
    </source>
</evidence>
<name>A0A266Q9V2_9GAMM</name>
<dbReference type="Proteomes" id="UP000216101">
    <property type="component" value="Unassembled WGS sequence"/>
</dbReference>
<accession>A0A266Q9V2</accession>
<organism evidence="1 2">
    <name type="scientific">Cellvibrio mixtus</name>
    <dbReference type="NCBI Taxonomy" id="39650"/>
    <lineage>
        <taxon>Bacteria</taxon>
        <taxon>Pseudomonadati</taxon>
        <taxon>Pseudomonadota</taxon>
        <taxon>Gammaproteobacteria</taxon>
        <taxon>Cellvibrionales</taxon>
        <taxon>Cellvibrionaceae</taxon>
        <taxon>Cellvibrio</taxon>
    </lineage>
</organism>
<keyword evidence="2" id="KW-1185">Reference proteome</keyword>
<dbReference type="EMBL" id="NHNI01000001">
    <property type="protein sequence ID" value="OZY86129.1"/>
    <property type="molecule type" value="Genomic_DNA"/>
</dbReference>
<protein>
    <submittedName>
        <fullName evidence="1">Type 1 pili tip component</fullName>
    </submittedName>
</protein>
<gene>
    <name evidence="1" type="ORF">CBP51_03610</name>
</gene>
<dbReference type="RefSeq" id="WP_078043472.1">
    <property type="nucleotide sequence ID" value="NZ_NHNI01000001.1"/>
</dbReference>
<dbReference type="AlphaFoldDB" id="A0A266Q9V2"/>